<dbReference type="InterPro" id="IPR029052">
    <property type="entry name" value="Metallo-depent_PP-like"/>
</dbReference>
<dbReference type="KEGG" id="lul:LPB138_09520"/>
<evidence type="ECO:0000256" key="1">
    <source>
        <dbReference type="ARBA" id="ARBA00008950"/>
    </source>
</evidence>
<dbReference type="Proteomes" id="UP000176050">
    <property type="component" value="Chromosome"/>
</dbReference>
<dbReference type="GO" id="GO:0008758">
    <property type="term" value="F:UDP-2,3-diacylglucosamine hydrolase activity"/>
    <property type="evidence" value="ECO:0007669"/>
    <property type="project" value="TreeGrafter"/>
</dbReference>
<dbReference type="PANTHER" id="PTHR34990:SF2">
    <property type="entry name" value="BLL8164 PROTEIN"/>
    <property type="match status" value="1"/>
</dbReference>
<dbReference type="InterPro" id="IPR043461">
    <property type="entry name" value="LpxH-like"/>
</dbReference>
<dbReference type="GO" id="GO:0016020">
    <property type="term" value="C:membrane"/>
    <property type="evidence" value="ECO:0007669"/>
    <property type="project" value="GOC"/>
</dbReference>
<evidence type="ECO:0000313" key="3">
    <source>
        <dbReference type="EMBL" id="AOW20895.1"/>
    </source>
</evidence>
<dbReference type="AlphaFoldDB" id="A0A1D8P8J8"/>
<evidence type="ECO:0000313" key="4">
    <source>
        <dbReference type="Proteomes" id="UP000176050"/>
    </source>
</evidence>
<dbReference type="EMBL" id="CP017478">
    <property type="protein sequence ID" value="AOW20895.1"/>
    <property type="molecule type" value="Genomic_DNA"/>
</dbReference>
<dbReference type="PANTHER" id="PTHR34990">
    <property type="entry name" value="UDP-2,3-DIACYLGLUCOSAMINE HYDROLASE-RELATED"/>
    <property type="match status" value="1"/>
</dbReference>
<gene>
    <name evidence="3" type="ORF">LPB138_09520</name>
</gene>
<feature type="domain" description="Calcineurin-like phosphoesterase" evidence="2">
    <location>
        <begin position="91"/>
        <end position="253"/>
    </location>
</feature>
<sequence>MIQKILSNTYKKAEKISIDRNSKLIFFSDCHRGDNSYADDFSHNRHVYFHALRNYYDNGFTYFELGDGDELWENRNFGLIFKAHKNVYGLLKKFHDEKRLHMIFGNHDMIYSRPKIVEQILGSYFDMITGTRKELLKNLKFHESIILEIEGMKKNILLIHGHQADFFNYVLWRFSRFLVRFLWQPMQKLFGVKDPTSPAKNYKELIKVERRIKKWIENNNNQMVIAGHTHRPRFPEPNELPYFNDGSCVHPRAITGIEIENLEICLIKWHTISHDDGTMQIVRTVLEGPEKLSSYLK</sequence>
<name>A0A1D8P8J8_9FLAO</name>
<dbReference type="RefSeq" id="WP_070237059.1">
    <property type="nucleotide sequence ID" value="NZ_CP017478.1"/>
</dbReference>
<dbReference type="SUPFAM" id="SSF56300">
    <property type="entry name" value="Metallo-dependent phosphatases"/>
    <property type="match status" value="1"/>
</dbReference>
<proteinExistence type="inferred from homology"/>
<organism evidence="3 4">
    <name type="scientific">Urechidicola croceus</name>
    <dbReference type="NCBI Taxonomy" id="1850246"/>
    <lineage>
        <taxon>Bacteria</taxon>
        <taxon>Pseudomonadati</taxon>
        <taxon>Bacteroidota</taxon>
        <taxon>Flavobacteriia</taxon>
        <taxon>Flavobacteriales</taxon>
        <taxon>Flavobacteriaceae</taxon>
        <taxon>Urechidicola</taxon>
    </lineage>
</organism>
<dbReference type="Pfam" id="PF12850">
    <property type="entry name" value="Metallophos_2"/>
    <property type="match status" value="1"/>
</dbReference>
<comment type="similarity">
    <text evidence="1">Belongs to the metallophosphoesterase superfamily. YfcE family.</text>
</comment>
<dbReference type="GO" id="GO:0009245">
    <property type="term" value="P:lipid A biosynthetic process"/>
    <property type="evidence" value="ECO:0007669"/>
    <property type="project" value="TreeGrafter"/>
</dbReference>
<reference evidence="3 4" key="1">
    <citation type="submission" date="2016-10" db="EMBL/GenBank/DDBJ databases">
        <title>Lutibacter sp. LPB0138, isolated from marine gastropod.</title>
        <authorList>
            <person name="Kim E."/>
            <person name="Yi H."/>
        </authorList>
    </citation>
    <scope>NUCLEOTIDE SEQUENCE [LARGE SCALE GENOMIC DNA]</scope>
    <source>
        <strain evidence="3 4">LPB0138</strain>
    </source>
</reference>
<protein>
    <submittedName>
        <fullName evidence="3">Serine/threonine protein phosphatase</fullName>
    </submittedName>
</protein>
<dbReference type="Gene3D" id="3.60.21.10">
    <property type="match status" value="1"/>
</dbReference>
<dbReference type="OrthoDB" id="9773199at2"/>
<keyword evidence="4" id="KW-1185">Reference proteome</keyword>
<evidence type="ECO:0000259" key="2">
    <source>
        <dbReference type="Pfam" id="PF12850"/>
    </source>
</evidence>
<dbReference type="InterPro" id="IPR024654">
    <property type="entry name" value="Calcineurin-like_PHP_lpxH"/>
</dbReference>
<dbReference type="STRING" id="1850246.LPB138_09520"/>
<accession>A0A1D8P8J8</accession>